<gene>
    <name evidence="1" type="ORF">E8A74_00400</name>
</gene>
<dbReference type="SUPFAM" id="SSF48452">
    <property type="entry name" value="TPR-like"/>
    <property type="match status" value="1"/>
</dbReference>
<keyword evidence="2" id="KW-1185">Reference proteome</keyword>
<accession>A0A4U1JJX2</accession>
<dbReference type="Gene3D" id="1.25.40.10">
    <property type="entry name" value="Tetratricopeptide repeat domain"/>
    <property type="match status" value="1"/>
</dbReference>
<evidence type="ECO:0000313" key="2">
    <source>
        <dbReference type="Proteomes" id="UP000309215"/>
    </source>
</evidence>
<sequence>MRSGLLFMNGILLAGIAFALGIGPGTHEKRLLAADTIQASETPVDMAALESAAALSPTVDSVVALASAYVDRGQPGLASAVIDKAPRALQLDPRVADVAARALFHRGQARKALAAVEGALDACDTDAVACSSWQVAKARRQAAFLHEVVAAGVEDPRTDPAAVRAAYERSTQKVGLVAMR</sequence>
<dbReference type="Proteomes" id="UP000309215">
    <property type="component" value="Unassembled WGS sequence"/>
</dbReference>
<dbReference type="RefSeq" id="WP_136926868.1">
    <property type="nucleotide sequence ID" value="NZ_SSMQ01000001.1"/>
</dbReference>
<protein>
    <recommendedName>
        <fullName evidence="3">Tetratricopeptide repeat protein</fullName>
    </recommendedName>
</protein>
<evidence type="ECO:0000313" key="1">
    <source>
        <dbReference type="EMBL" id="TKD13052.1"/>
    </source>
</evidence>
<proteinExistence type="predicted"/>
<comment type="caution">
    <text evidence="1">The sequence shown here is derived from an EMBL/GenBank/DDBJ whole genome shotgun (WGS) entry which is preliminary data.</text>
</comment>
<dbReference type="InterPro" id="IPR011990">
    <property type="entry name" value="TPR-like_helical_dom_sf"/>
</dbReference>
<evidence type="ECO:0008006" key="3">
    <source>
        <dbReference type="Google" id="ProtNLM"/>
    </source>
</evidence>
<reference evidence="1 2" key="1">
    <citation type="submission" date="2019-04" db="EMBL/GenBank/DDBJ databases">
        <authorList>
            <person name="Li Y."/>
            <person name="Wang J."/>
        </authorList>
    </citation>
    <scope>NUCLEOTIDE SEQUENCE [LARGE SCALE GENOMIC DNA]</scope>
    <source>
        <strain evidence="1 2">DSM 14668</strain>
    </source>
</reference>
<dbReference type="EMBL" id="SSMQ01000001">
    <property type="protein sequence ID" value="TKD13052.1"/>
    <property type="molecule type" value="Genomic_DNA"/>
</dbReference>
<dbReference type="AlphaFoldDB" id="A0A4U1JJX2"/>
<organism evidence="1 2">
    <name type="scientific">Polyangium fumosum</name>
    <dbReference type="NCBI Taxonomy" id="889272"/>
    <lineage>
        <taxon>Bacteria</taxon>
        <taxon>Pseudomonadati</taxon>
        <taxon>Myxococcota</taxon>
        <taxon>Polyangia</taxon>
        <taxon>Polyangiales</taxon>
        <taxon>Polyangiaceae</taxon>
        <taxon>Polyangium</taxon>
    </lineage>
</organism>
<name>A0A4U1JJX2_9BACT</name>
<dbReference type="OrthoDB" id="5508303at2"/>